<dbReference type="PROSITE" id="PS51755">
    <property type="entry name" value="OMPR_PHOB"/>
    <property type="match status" value="1"/>
</dbReference>
<dbReference type="EMBL" id="CP046172">
    <property type="protein sequence ID" value="QIS12015.1"/>
    <property type="molecule type" value="Genomic_DNA"/>
</dbReference>
<evidence type="ECO:0000259" key="4">
    <source>
        <dbReference type="PROSITE" id="PS51755"/>
    </source>
</evidence>
<dbReference type="GO" id="GO:0000160">
    <property type="term" value="P:phosphorelay signal transduction system"/>
    <property type="evidence" value="ECO:0007669"/>
    <property type="project" value="InterPro"/>
</dbReference>
<dbReference type="GO" id="GO:0003677">
    <property type="term" value="F:DNA binding"/>
    <property type="evidence" value="ECO:0007669"/>
    <property type="project" value="UniProtKB-UniRule"/>
</dbReference>
<dbReference type="PANTHER" id="PTHR35807">
    <property type="entry name" value="TRANSCRIPTIONAL REGULATOR REDD-RELATED"/>
    <property type="match status" value="1"/>
</dbReference>
<dbReference type="Gene3D" id="1.10.10.10">
    <property type="entry name" value="Winged helix-like DNA-binding domain superfamily/Winged helix DNA-binding domain"/>
    <property type="match status" value="1"/>
</dbReference>
<name>A0A6G9YFF4_9NOCA</name>
<feature type="region of interest" description="Disordered" evidence="3">
    <location>
        <begin position="149"/>
        <end position="169"/>
    </location>
</feature>
<dbReference type="InterPro" id="IPR016032">
    <property type="entry name" value="Sig_transdc_resp-reg_C-effctor"/>
</dbReference>
<dbReference type="InterPro" id="IPR036388">
    <property type="entry name" value="WH-like_DNA-bd_sf"/>
</dbReference>
<dbReference type="Proteomes" id="UP000503540">
    <property type="component" value="Chromosome"/>
</dbReference>
<dbReference type="SUPFAM" id="SSF46894">
    <property type="entry name" value="C-terminal effector domain of the bipartite response regulators"/>
    <property type="match status" value="1"/>
</dbReference>
<dbReference type="KEGG" id="nah:F5544_20760"/>
<feature type="domain" description="OmpR/PhoB-type" evidence="4">
    <location>
        <begin position="43"/>
        <end position="141"/>
    </location>
</feature>
<evidence type="ECO:0000313" key="6">
    <source>
        <dbReference type="Proteomes" id="UP000503540"/>
    </source>
</evidence>
<dbReference type="InterPro" id="IPR001867">
    <property type="entry name" value="OmpR/PhoB-type_DNA-bd"/>
</dbReference>
<dbReference type="InterPro" id="IPR051677">
    <property type="entry name" value="AfsR-DnrI-RedD_regulator"/>
</dbReference>
<feature type="region of interest" description="Disordered" evidence="3">
    <location>
        <begin position="192"/>
        <end position="222"/>
    </location>
</feature>
<gene>
    <name evidence="5" type="ORF">F5544_20760</name>
</gene>
<proteinExistence type="predicted"/>
<accession>A0A6G9YFF4</accession>
<keyword evidence="6" id="KW-1185">Reference proteome</keyword>
<evidence type="ECO:0000256" key="1">
    <source>
        <dbReference type="ARBA" id="ARBA00023125"/>
    </source>
</evidence>
<evidence type="ECO:0000313" key="5">
    <source>
        <dbReference type="EMBL" id="QIS12015.1"/>
    </source>
</evidence>
<evidence type="ECO:0000256" key="2">
    <source>
        <dbReference type="PROSITE-ProRule" id="PRU01091"/>
    </source>
</evidence>
<dbReference type="AlphaFoldDB" id="A0A6G9YFF4"/>
<protein>
    <recommendedName>
        <fullName evidence="4">OmpR/PhoB-type domain-containing protein</fullName>
    </recommendedName>
</protein>
<dbReference type="GO" id="GO:0006355">
    <property type="term" value="P:regulation of DNA-templated transcription"/>
    <property type="evidence" value="ECO:0007669"/>
    <property type="project" value="InterPro"/>
</dbReference>
<sequence length="345" mass="37857">MLLVRRAVGSPRRRGETEIRALLLGGKRMAWARSADRPNSTGRRFCETRRVWVGVLGPVEVRDAAGVPVPIGGVRVRMLVARLALAAGRPVPVEVLIDALWGEDVPADAGGALQALVSRLRRALRGVGAVDLVAGGYRLAAVAPTRVTRPGTEVDADESADTATDHPPNARLGAAELADLEARRHTSAEFGTTATTRIPANHFPDAETPADTRANRHKNTAVDAAQSAAFEVDAERFEELAARAAPSWRPGRPVRRRHSVRRWGFGGGPRSRMCSRRRSRGLRRRGWPNCGSVRRRIGSMPNCGWVGRPRCCRSSQRWWRSIRCGSAWRGCGFARWRRPGGSRMR</sequence>
<reference evidence="5 6" key="1">
    <citation type="journal article" date="2019" name="ACS Chem. Biol.">
        <title>Identification and Mobilization of a Cryptic Antibiotic Biosynthesis Gene Locus from a Human-Pathogenic Nocardia Isolate.</title>
        <authorList>
            <person name="Herisse M."/>
            <person name="Ishida K."/>
            <person name="Porter J.L."/>
            <person name="Howden B."/>
            <person name="Hertweck C."/>
            <person name="Stinear T.P."/>
            <person name="Pidot S.J."/>
        </authorList>
    </citation>
    <scope>NUCLEOTIDE SEQUENCE [LARGE SCALE GENOMIC DNA]</scope>
    <source>
        <strain evidence="5 6">AUSMDU00012717</strain>
    </source>
</reference>
<dbReference type="PANTHER" id="PTHR35807:SF1">
    <property type="entry name" value="TRANSCRIPTIONAL REGULATOR REDD"/>
    <property type="match status" value="1"/>
</dbReference>
<feature type="DNA-binding region" description="OmpR/PhoB-type" evidence="2">
    <location>
        <begin position="43"/>
        <end position="141"/>
    </location>
</feature>
<evidence type="ECO:0000256" key="3">
    <source>
        <dbReference type="SAM" id="MobiDB-lite"/>
    </source>
</evidence>
<keyword evidence="1 2" id="KW-0238">DNA-binding</keyword>
<dbReference type="SMART" id="SM00862">
    <property type="entry name" value="Trans_reg_C"/>
    <property type="match status" value="1"/>
</dbReference>
<organism evidence="5 6">
    <name type="scientific">Nocardia arthritidis</name>
    <dbReference type="NCBI Taxonomy" id="228602"/>
    <lineage>
        <taxon>Bacteria</taxon>
        <taxon>Bacillati</taxon>
        <taxon>Actinomycetota</taxon>
        <taxon>Actinomycetes</taxon>
        <taxon>Mycobacteriales</taxon>
        <taxon>Nocardiaceae</taxon>
        <taxon>Nocardia</taxon>
    </lineage>
</organism>